<dbReference type="InterPro" id="IPR046886">
    <property type="entry name" value="RsmE_MTase_dom"/>
</dbReference>
<keyword evidence="4 10" id="KW-0698">rRNA processing</keyword>
<dbReference type="GO" id="GO:0070042">
    <property type="term" value="F:rRNA (uridine-N3-)-methyltransferase activity"/>
    <property type="evidence" value="ECO:0007669"/>
    <property type="project" value="TreeGrafter"/>
</dbReference>
<comment type="similarity">
    <text evidence="2 10">Belongs to the RNA methyltransferase RsmE family.</text>
</comment>
<evidence type="ECO:0000256" key="2">
    <source>
        <dbReference type="ARBA" id="ARBA00005528"/>
    </source>
</evidence>
<keyword evidence="3 10" id="KW-0963">Cytoplasm</keyword>
<evidence type="ECO:0000256" key="9">
    <source>
        <dbReference type="ARBA" id="ARBA00047944"/>
    </source>
</evidence>
<reference evidence="14" key="1">
    <citation type="submission" date="2017-01" db="EMBL/GenBank/DDBJ databases">
        <authorList>
            <person name="Varghese N."/>
            <person name="Submissions S."/>
        </authorList>
    </citation>
    <scope>NUCLEOTIDE SEQUENCE [LARGE SCALE GENOMIC DNA]</scope>
    <source>
        <strain evidence="14">DSM 21768</strain>
    </source>
</reference>
<evidence type="ECO:0000256" key="8">
    <source>
        <dbReference type="ARBA" id="ARBA00025699"/>
    </source>
</evidence>
<gene>
    <name evidence="13" type="ORF">SAMN02745664_101123</name>
</gene>
<dbReference type="EMBL" id="FTNU01000001">
    <property type="protein sequence ID" value="SIR72876.1"/>
    <property type="molecule type" value="Genomic_DNA"/>
</dbReference>
<keyword evidence="6 10" id="KW-0808">Transferase</keyword>
<dbReference type="PANTHER" id="PTHR30027:SF3">
    <property type="entry name" value="16S RRNA (URACIL(1498)-N(3))-METHYLTRANSFERASE"/>
    <property type="match status" value="1"/>
</dbReference>
<dbReference type="PANTHER" id="PTHR30027">
    <property type="entry name" value="RIBOSOMAL RNA SMALL SUBUNIT METHYLTRANSFERASE E"/>
    <property type="match status" value="1"/>
</dbReference>
<dbReference type="Pfam" id="PF20260">
    <property type="entry name" value="PUA_4"/>
    <property type="match status" value="1"/>
</dbReference>
<keyword evidence="5 10" id="KW-0489">Methyltransferase</keyword>
<dbReference type="PIRSF" id="PIRSF015601">
    <property type="entry name" value="MTase_slr0722"/>
    <property type="match status" value="1"/>
</dbReference>
<keyword evidence="7 10" id="KW-0949">S-adenosyl-L-methionine</keyword>
<dbReference type="NCBIfam" id="TIGR00046">
    <property type="entry name" value="RsmE family RNA methyltransferase"/>
    <property type="match status" value="1"/>
</dbReference>
<dbReference type="SUPFAM" id="SSF75217">
    <property type="entry name" value="alpha/beta knot"/>
    <property type="match status" value="1"/>
</dbReference>
<dbReference type="InterPro" id="IPR029028">
    <property type="entry name" value="Alpha/beta_knot_MTases"/>
</dbReference>
<evidence type="ECO:0000256" key="3">
    <source>
        <dbReference type="ARBA" id="ARBA00022490"/>
    </source>
</evidence>
<dbReference type="InterPro" id="IPR029026">
    <property type="entry name" value="tRNA_m1G_MTases_N"/>
</dbReference>
<evidence type="ECO:0000256" key="10">
    <source>
        <dbReference type="PIRNR" id="PIRNR015601"/>
    </source>
</evidence>
<evidence type="ECO:0000256" key="7">
    <source>
        <dbReference type="ARBA" id="ARBA00022691"/>
    </source>
</evidence>
<keyword evidence="14" id="KW-1185">Reference proteome</keyword>
<dbReference type="GO" id="GO:0005737">
    <property type="term" value="C:cytoplasm"/>
    <property type="evidence" value="ECO:0007669"/>
    <property type="project" value="UniProtKB-SubCell"/>
</dbReference>
<comment type="catalytic activity">
    <reaction evidence="9 10">
        <text>uridine(1498) in 16S rRNA + S-adenosyl-L-methionine = N(3)-methyluridine(1498) in 16S rRNA + S-adenosyl-L-homocysteine + H(+)</text>
        <dbReference type="Rhea" id="RHEA:42920"/>
        <dbReference type="Rhea" id="RHEA-COMP:10283"/>
        <dbReference type="Rhea" id="RHEA-COMP:10284"/>
        <dbReference type="ChEBI" id="CHEBI:15378"/>
        <dbReference type="ChEBI" id="CHEBI:57856"/>
        <dbReference type="ChEBI" id="CHEBI:59789"/>
        <dbReference type="ChEBI" id="CHEBI:65315"/>
        <dbReference type="ChEBI" id="CHEBI:74502"/>
        <dbReference type="EC" id="2.1.1.193"/>
    </reaction>
</comment>
<proteinExistence type="inferred from homology"/>
<evidence type="ECO:0000313" key="14">
    <source>
        <dbReference type="Proteomes" id="UP000187495"/>
    </source>
</evidence>
<feature type="domain" description="Ribosomal RNA small subunit methyltransferase E methyltransferase" evidence="11">
    <location>
        <begin position="82"/>
        <end position="241"/>
    </location>
</feature>
<evidence type="ECO:0000256" key="5">
    <source>
        <dbReference type="ARBA" id="ARBA00022603"/>
    </source>
</evidence>
<evidence type="ECO:0000256" key="6">
    <source>
        <dbReference type="ARBA" id="ARBA00022679"/>
    </source>
</evidence>
<name>A0A1N7DAH0_9GAMM</name>
<dbReference type="STRING" id="34061.B0189_00900"/>
<dbReference type="CDD" id="cd18084">
    <property type="entry name" value="RsmE-like"/>
    <property type="match status" value="1"/>
</dbReference>
<feature type="domain" description="Ribosomal RNA small subunit methyltransferase E PUA-like" evidence="12">
    <location>
        <begin position="28"/>
        <end position="72"/>
    </location>
</feature>
<evidence type="ECO:0000313" key="13">
    <source>
        <dbReference type="EMBL" id="SIR72876.1"/>
    </source>
</evidence>
<evidence type="ECO:0000259" key="11">
    <source>
        <dbReference type="Pfam" id="PF04452"/>
    </source>
</evidence>
<accession>A0A1N7DAH0</accession>
<evidence type="ECO:0000256" key="1">
    <source>
        <dbReference type="ARBA" id="ARBA00004496"/>
    </source>
</evidence>
<dbReference type="NCBIfam" id="NF008700">
    <property type="entry name" value="PRK11713.5-4"/>
    <property type="match status" value="1"/>
</dbReference>
<dbReference type="Gene3D" id="3.40.1280.10">
    <property type="match status" value="1"/>
</dbReference>
<dbReference type="EC" id="2.1.1.193" evidence="10"/>
<sequence length="247" mass="26953">MNVILLNSENFINKNAENTYQPQACIYDEKIIHHVISVLGAKAGDELKVGEIGGNLGVATIERIDNKQLILKDIYLDTPPPPKLEMTVVLALPRPKVLRRLMMDMAAIGVRHIVLVNSFRTDKSYWSSPHLARLDEYLIEGLQQGVDTVLPTLTLARRFKPFVEDQLPALIGDGQAVVAHPYAQVGFGQFVSSCVPSVILVGAEGGFIPYEIELLASVGVVAASLGRRILRTEAAVNALLGRFLSAC</sequence>
<dbReference type="InterPro" id="IPR046887">
    <property type="entry name" value="RsmE_PUA-like"/>
</dbReference>
<dbReference type="Proteomes" id="UP000187495">
    <property type="component" value="Unassembled WGS sequence"/>
</dbReference>
<organism evidence="13 14">
    <name type="scientific">Moraxella cuniculi DSM 21768</name>
    <dbReference type="NCBI Taxonomy" id="1122245"/>
    <lineage>
        <taxon>Bacteria</taxon>
        <taxon>Pseudomonadati</taxon>
        <taxon>Pseudomonadota</taxon>
        <taxon>Gammaproteobacteria</taxon>
        <taxon>Moraxellales</taxon>
        <taxon>Moraxellaceae</taxon>
        <taxon>Moraxella</taxon>
    </lineage>
</organism>
<dbReference type="GO" id="GO:0070475">
    <property type="term" value="P:rRNA base methylation"/>
    <property type="evidence" value="ECO:0007669"/>
    <property type="project" value="TreeGrafter"/>
</dbReference>
<evidence type="ECO:0000259" key="12">
    <source>
        <dbReference type="Pfam" id="PF20260"/>
    </source>
</evidence>
<dbReference type="InterPro" id="IPR006700">
    <property type="entry name" value="RsmE"/>
</dbReference>
<protein>
    <recommendedName>
        <fullName evidence="10">Ribosomal RNA small subunit methyltransferase E</fullName>
        <ecNumber evidence="10">2.1.1.193</ecNumber>
    </recommendedName>
</protein>
<dbReference type="AlphaFoldDB" id="A0A1N7DAH0"/>
<comment type="function">
    <text evidence="8 10">Specifically methylates the N3 position of the uracil ring of uridine 1498 (m3U1498) in 16S rRNA. Acts on the fully assembled 30S ribosomal subunit.</text>
</comment>
<evidence type="ECO:0000256" key="4">
    <source>
        <dbReference type="ARBA" id="ARBA00022552"/>
    </source>
</evidence>
<dbReference type="Pfam" id="PF04452">
    <property type="entry name" value="Methyltrans_RNA"/>
    <property type="match status" value="1"/>
</dbReference>
<comment type="subcellular location">
    <subcellularLocation>
        <location evidence="1 10">Cytoplasm</location>
    </subcellularLocation>
</comment>
<dbReference type="RefSeq" id="WP_076554306.1">
    <property type="nucleotide sequence ID" value="NZ_FTNU01000001.1"/>
</dbReference>